<dbReference type="PROSITE" id="PS00433">
    <property type="entry name" value="PHOSPHOFRUCTOKINASE"/>
    <property type="match status" value="1"/>
</dbReference>
<dbReference type="InterPro" id="IPR015912">
    <property type="entry name" value="Phosphofructokinase_CS"/>
</dbReference>
<dbReference type="GO" id="GO:0016020">
    <property type="term" value="C:membrane"/>
    <property type="evidence" value="ECO:0007669"/>
    <property type="project" value="TreeGrafter"/>
</dbReference>
<evidence type="ECO:0000256" key="3">
    <source>
        <dbReference type="ARBA" id="ARBA00022490"/>
    </source>
</evidence>
<dbReference type="Gene3D" id="3.40.50.450">
    <property type="match status" value="1"/>
</dbReference>
<dbReference type="SUPFAM" id="SSF53784">
    <property type="entry name" value="Phosphofructokinase"/>
    <property type="match status" value="1"/>
</dbReference>
<feature type="domain" description="Phosphofructokinase" evidence="10">
    <location>
        <begin position="2"/>
        <end position="136"/>
    </location>
</feature>
<dbReference type="GO" id="GO:0005945">
    <property type="term" value="C:6-phosphofructokinase complex"/>
    <property type="evidence" value="ECO:0007669"/>
    <property type="project" value="TreeGrafter"/>
</dbReference>
<dbReference type="Proteomes" id="UP000424527">
    <property type="component" value="Unassembled WGS sequence"/>
</dbReference>
<comment type="pathway">
    <text evidence="2">Carbohydrate degradation; glycolysis; D-glyceraldehyde 3-phosphate and glycerone phosphate from D-glucose: step 3/4.</text>
</comment>
<dbReference type="GO" id="GO:0046872">
    <property type="term" value="F:metal ion binding"/>
    <property type="evidence" value="ECO:0007669"/>
    <property type="project" value="UniProtKB-KW"/>
</dbReference>
<dbReference type="InterPro" id="IPR000023">
    <property type="entry name" value="Phosphofructokinase_dom"/>
</dbReference>
<evidence type="ECO:0000259" key="10">
    <source>
        <dbReference type="Pfam" id="PF00365"/>
    </source>
</evidence>
<evidence type="ECO:0000256" key="5">
    <source>
        <dbReference type="ARBA" id="ARBA00022723"/>
    </source>
</evidence>
<evidence type="ECO:0000256" key="9">
    <source>
        <dbReference type="ARBA" id="ARBA00048070"/>
    </source>
</evidence>
<evidence type="ECO:0000256" key="7">
    <source>
        <dbReference type="ARBA" id="ARBA00022842"/>
    </source>
</evidence>
<dbReference type="FunFam" id="3.40.50.460:FF:000001">
    <property type="entry name" value="ATP-dependent 6-phosphofructokinase"/>
    <property type="match status" value="1"/>
</dbReference>
<dbReference type="GO" id="GO:0061621">
    <property type="term" value="P:canonical glycolysis"/>
    <property type="evidence" value="ECO:0007669"/>
    <property type="project" value="TreeGrafter"/>
</dbReference>
<dbReference type="PRINTS" id="PR00476">
    <property type="entry name" value="PHFRCTKINASE"/>
</dbReference>
<evidence type="ECO:0000256" key="8">
    <source>
        <dbReference type="ARBA" id="ARBA00023152"/>
    </source>
</evidence>
<dbReference type="InterPro" id="IPR035966">
    <property type="entry name" value="PKF_sf"/>
</dbReference>
<evidence type="ECO:0000313" key="12">
    <source>
        <dbReference type="Proteomes" id="UP000424527"/>
    </source>
</evidence>
<sequence>MTCDRIKQSAAGTKRRVFLVETMGGYCGYLATMAGLASGADAAYIYEEPFNIHDLEVNVEHLVKKMKTTVKRGLILRNEKCNTNYTTDFIFNLYSEEGKGVFDCRKNVLGHMQQGGTPSPFDRNFGTKMGIKSVLWLTDKLKECYRHGRIFANSPDSACVLGMRKRCLVFQPLAELKDDTDLEHRIPKTQWWLKLRPVLKILAHYNINLDTTEMAELEHVIKKKGLVQH</sequence>
<comment type="cofactor">
    <cofactor evidence="1">
        <name>Mg(2+)</name>
        <dbReference type="ChEBI" id="CHEBI:18420"/>
    </cofactor>
</comment>
<keyword evidence="6 11" id="KW-0418">Kinase</keyword>
<keyword evidence="12" id="KW-1185">Reference proteome</keyword>
<gene>
    <name evidence="11" type="ORF">D5F01_LYC03170</name>
</gene>
<evidence type="ECO:0000256" key="4">
    <source>
        <dbReference type="ARBA" id="ARBA00022679"/>
    </source>
</evidence>
<comment type="catalytic activity">
    <reaction evidence="9">
        <text>beta-D-fructose 6-phosphate + ATP = beta-D-fructose 1,6-bisphosphate + ADP + H(+)</text>
        <dbReference type="Rhea" id="RHEA:16109"/>
        <dbReference type="ChEBI" id="CHEBI:15378"/>
        <dbReference type="ChEBI" id="CHEBI:30616"/>
        <dbReference type="ChEBI" id="CHEBI:32966"/>
        <dbReference type="ChEBI" id="CHEBI:57634"/>
        <dbReference type="ChEBI" id="CHEBI:456216"/>
        <dbReference type="EC" id="2.7.1.11"/>
    </reaction>
</comment>
<dbReference type="GO" id="GO:0005524">
    <property type="term" value="F:ATP binding"/>
    <property type="evidence" value="ECO:0007669"/>
    <property type="project" value="TreeGrafter"/>
</dbReference>
<accession>A0A6G0J5A5</accession>
<dbReference type="AlphaFoldDB" id="A0A6G0J5A5"/>
<dbReference type="EMBL" id="REGW02000003">
    <property type="protein sequence ID" value="KAE8298666.1"/>
    <property type="molecule type" value="Genomic_DNA"/>
</dbReference>
<evidence type="ECO:0000256" key="2">
    <source>
        <dbReference type="ARBA" id="ARBA00004679"/>
    </source>
</evidence>
<dbReference type="GO" id="GO:0048029">
    <property type="term" value="F:monosaccharide binding"/>
    <property type="evidence" value="ECO:0007669"/>
    <property type="project" value="TreeGrafter"/>
</dbReference>
<protein>
    <submittedName>
        <fullName evidence="11">ATP-dependent 6-phosphofructokinase, muscle type</fullName>
    </submittedName>
</protein>
<dbReference type="GO" id="GO:0030388">
    <property type="term" value="P:fructose 1,6-bisphosphate metabolic process"/>
    <property type="evidence" value="ECO:0007669"/>
    <property type="project" value="TreeGrafter"/>
</dbReference>
<keyword evidence="7" id="KW-0460">Magnesium</keyword>
<evidence type="ECO:0000256" key="6">
    <source>
        <dbReference type="ARBA" id="ARBA00022777"/>
    </source>
</evidence>
<organism evidence="11 12">
    <name type="scientific">Larimichthys crocea</name>
    <name type="common">Large yellow croaker</name>
    <name type="synonym">Pseudosciaena crocea</name>
    <dbReference type="NCBI Taxonomy" id="215358"/>
    <lineage>
        <taxon>Eukaryota</taxon>
        <taxon>Metazoa</taxon>
        <taxon>Chordata</taxon>
        <taxon>Craniata</taxon>
        <taxon>Vertebrata</taxon>
        <taxon>Euteleostomi</taxon>
        <taxon>Actinopterygii</taxon>
        <taxon>Neopterygii</taxon>
        <taxon>Teleostei</taxon>
        <taxon>Neoteleostei</taxon>
        <taxon>Acanthomorphata</taxon>
        <taxon>Eupercaria</taxon>
        <taxon>Sciaenidae</taxon>
        <taxon>Larimichthys</taxon>
    </lineage>
</organism>
<proteinExistence type="predicted"/>
<dbReference type="GO" id="GO:0016208">
    <property type="term" value="F:AMP binding"/>
    <property type="evidence" value="ECO:0007669"/>
    <property type="project" value="TreeGrafter"/>
</dbReference>
<dbReference type="GO" id="GO:0042802">
    <property type="term" value="F:identical protein binding"/>
    <property type="evidence" value="ECO:0007669"/>
    <property type="project" value="TreeGrafter"/>
</dbReference>
<dbReference type="PANTHER" id="PTHR13697:SF56">
    <property type="entry name" value="ATP-DEPENDENT 6-PHOSPHOFRUCTOKINASE"/>
    <property type="match status" value="1"/>
</dbReference>
<evidence type="ECO:0000256" key="1">
    <source>
        <dbReference type="ARBA" id="ARBA00001946"/>
    </source>
</evidence>
<dbReference type="Pfam" id="PF00365">
    <property type="entry name" value="PFK"/>
    <property type="match status" value="1"/>
</dbReference>
<comment type="caution">
    <text evidence="11">The sequence shown here is derived from an EMBL/GenBank/DDBJ whole genome shotgun (WGS) entry which is preliminary data.</text>
</comment>
<dbReference type="GO" id="GO:0003872">
    <property type="term" value="F:6-phosphofructokinase activity"/>
    <property type="evidence" value="ECO:0007669"/>
    <property type="project" value="UniProtKB-EC"/>
</dbReference>
<reference evidence="11 12" key="1">
    <citation type="submission" date="2019-07" db="EMBL/GenBank/DDBJ databases">
        <title>Chromosome genome assembly for large yellow croaker.</title>
        <authorList>
            <person name="Xiao S."/>
        </authorList>
    </citation>
    <scope>NUCLEOTIDE SEQUENCE [LARGE SCALE GENOMIC DNA]</scope>
    <source>
        <strain evidence="11">JMULYC20181020</strain>
        <tissue evidence="11">Muscle</tissue>
    </source>
</reference>
<dbReference type="InterPro" id="IPR022953">
    <property type="entry name" value="ATP_PFK"/>
</dbReference>
<dbReference type="PANTHER" id="PTHR13697">
    <property type="entry name" value="PHOSPHOFRUCTOKINASE"/>
    <property type="match status" value="1"/>
</dbReference>
<dbReference type="GO" id="GO:0006002">
    <property type="term" value="P:fructose 6-phosphate metabolic process"/>
    <property type="evidence" value="ECO:0007669"/>
    <property type="project" value="InterPro"/>
</dbReference>
<keyword evidence="8" id="KW-0324">Glycolysis</keyword>
<name>A0A6G0J5A5_LARCR</name>
<keyword evidence="4" id="KW-0808">Transferase</keyword>
<keyword evidence="5" id="KW-0479">Metal-binding</keyword>
<evidence type="ECO:0000313" key="11">
    <source>
        <dbReference type="EMBL" id="KAE8298666.1"/>
    </source>
</evidence>
<keyword evidence="3" id="KW-0963">Cytoplasm</keyword>
<dbReference type="UniPathway" id="UPA00109">
    <property type="reaction ID" value="UER00182"/>
</dbReference>
<dbReference type="Gene3D" id="3.40.50.460">
    <property type="entry name" value="Phosphofructokinase domain"/>
    <property type="match status" value="1"/>
</dbReference>
<dbReference type="GO" id="GO:0070095">
    <property type="term" value="F:fructose-6-phosphate binding"/>
    <property type="evidence" value="ECO:0007669"/>
    <property type="project" value="TreeGrafter"/>
</dbReference>